<accession>A0ABW5PA85</accession>
<protein>
    <recommendedName>
        <fullName evidence="3">Chaperone protein DnaK</fullName>
    </recommendedName>
    <alternativeName>
        <fullName evidence="4">Chaperone protein dnaK</fullName>
    </alternativeName>
    <alternativeName>
        <fullName evidence="12">HSP70</fullName>
    </alternativeName>
    <alternativeName>
        <fullName evidence="11">Heat shock 70 kDa protein</fullName>
    </alternativeName>
    <alternativeName>
        <fullName evidence="10">Heat shock protein 70</fullName>
    </alternativeName>
</protein>
<evidence type="ECO:0000256" key="10">
    <source>
        <dbReference type="ARBA" id="ARBA00030019"/>
    </source>
</evidence>
<gene>
    <name evidence="14" type="ORF">ACFSUF_07020</name>
</gene>
<dbReference type="InterPro" id="IPR018181">
    <property type="entry name" value="Heat_shock_70_CS"/>
</dbReference>
<evidence type="ECO:0000313" key="14">
    <source>
        <dbReference type="EMBL" id="MFD2612180.1"/>
    </source>
</evidence>
<evidence type="ECO:0000313" key="15">
    <source>
        <dbReference type="Proteomes" id="UP001597541"/>
    </source>
</evidence>
<dbReference type="Gene3D" id="3.90.640.10">
    <property type="entry name" value="Actin, Chain A, domain 4"/>
    <property type="match status" value="1"/>
</dbReference>
<keyword evidence="15" id="KW-1185">Reference proteome</keyword>
<sequence>MPKYYAGIDLGTTNSSIALLDPYTGEVDMKKVDIGETPYIVRSILSKDEEGQWILGNQAAAVDRLRSRTVFSVKTELRRDMNFSLSLDEETYTLVDLYAVFIKELLKKAGIDHPRKVERLTLSIPVNFDENRKSVMEKAAEKLGIPREQVWFLDEPVSVLWDCRNIPGQYVLVFDFGGGTLDLAIMDKYETEEAKEGAVQVLRELTGEGDNRYHGKVVAKVGLDIGGDDLDDVIIKYFVEQGKEQGNPVCQSLSLEVFDDPERLHKLKSHPKFTFYYQLKAAAEKVKKALSVEEVFALTIPPLVPGVDEGIKGITYTLEQFLTGTEKVRNAMLQGLKQLNDAFAAETGLQRHSIDAVLLSGGSSLISFVPDLLEELYPNARIVWDEEHLQTRIARGNARYTKSEGEILVGDAVNASFGIYNHAGKETIVMIEASEQYPVRKVKRVATTKTNQTKIEIVPMVRKGADFEPLRRNGSPVFWRMNIQPHQQTMDLSRITVTYAIDKSQRLRITAYDNLFKSEIGVEEISLADTSG</sequence>
<evidence type="ECO:0000256" key="1">
    <source>
        <dbReference type="ARBA" id="ARBA00002290"/>
    </source>
</evidence>
<comment type="similarity">
    <text evidence="2 13">Belongs to the heat shock protein 70 family.</text>
</comment>
<evidence type="ECO:0000256" key="8">
    <source>
        <dbReference type="ARBA" id="ARBA00023016"/>
    </source>
</evidence>
<evidence type="ECO:0000256" key="3">
    <source>
        <dbReference type="ARBA" id="ARBA00014415"/>
    </source>
</evidence>
<dbReference type="InterPro" id="IPR043129">
    <property type="entry name" value="ATPase_NBD"/>
</dbReference>
<keyword evidence="6 13" id="KW-0547">Nucleotide-binding</keyword>
<dbReference type="PRINTS" id="PR00301">
    <property type="entry name" value="HEATSHOCK70"/>
</dbReference>
<dbReference type="InterPro" id="IPR013126">
    <property type="entry name" value="Hsp_70_fam"/>
</dbReference>
<dbReference type="SUPFAM" id="SSF53067">
    <property type="entry name" value="Actin-like ATPase domain"/>
    <property type="match status" value="2"/>
</dbReference>
<evidence type="ECO:0000256" key="4">
    <source>
        <dbReference type="ARBA" id="ARBA00017249"/>
    </source>
</evidence>
<keyword evidence="7 13" id="KW-0067">ATP-binding</keyword>
<keyword evidence="5" id="KW-0597">Phosphoprotein</keyword>
<evidence type="ECO:0000256" key="7">
    <source>
        <dbReference type="ARBA" id="ARBA00022840"/>
    </source>
</evidence>
<dbReference type="PROSITE" id="PS00297">
    <property type="entry name" value="HSP70_1"/>
    <property type="match status" value="1"/>
</dbReference>
<evidence type="ECO:0000256" key="9">
    <source>
        <dbReference type="ARBA" id="ARBA00023186"/>
    </source>
</evidence>
<dbReference type="SUPFAM" id="SSF100920">
    <property type="entry name" value="Heat shock protein 70kD (HSP70), peptide-binding domain"/>
    <property type="match status" value="1"/>
</dbReference>
<dbReference type="Proteomes" id="UP001597541">
    <property type="component" value="Unassembled WGS sequence"/>
</dbReference>
<evidence type="ECO:0000256" key="12">
    <source>
        <dbReference type="ARBA" id="ARBA00033103"/>
    </source>
</evidence>
<keyword evidence="9" id="KW-0143">Chaperone</keyword>
<evidence type="ECO:0000256" key="11">
    <source>
        <dbReference type="ARBA" id="ARBA00030945"/>
    </source>
</evidence>
<evidence type="ECO:0000256" key="6">
    <source>
        <dbReference type="ARBA" id="ARBA00022741"/>
    </source>
</evidence>
<keyword evidence="8" id="KW-0346">Stress response</keyword>
<evidence type="ECO:0000256" key="13">
    <source>
        <dbReference type="RuleBase" id="RU003322"/>
    </source>
</evidence>
<proteinExistence type="inferred from homology"/>
<name>A0ABW5PA85_9BACL</name>
<dbReference type="EMBL" id="JBHUME010000005">
    <property type="protein sequence ID" value="MFD2612180.1"/>
    <property type="molecule type" value="Genomic_DNA"/>
</dbReference>
<dbReference type="Pfam" id="PF00012">
    <property type="entry name" value="HSP70"/>
    <property type="match status" value="1"/>
</dbReference>
<dbReference type="Gene3D" id="2.60.34.10">
    <property type="entry name" value="Substrate Binding Domain Of DNAk, Chain A, domain 1"/>
    <property type="match status" value="1"/>
</dbReference>
<dbReference type="PANTHER" id="PTHR19375">
    <property type="entry name" value="HEAT SHOCK PROTEIN 70KDA"/>
    <property type="match status" value="1"/>
</dbReference>
<dbReference type="RefSeq" id="WP_377601467.1">
    <property type="nucleotide sequence ID" value="NZ_JBHUME010000005.1"/>
</dbReference>
<evidence type="ECO:0000256" key="2">
    <source>
        <dbReference type="ARBA" id="ARBA00007381"/>
    </source>
</evidence>
<dbReference type="Gene3D" id="3.30.420.40">
    <property type="match status" value="2"/>
</dbReference>
<comment type="function">
    <text evidence="1">Acts as a chaperone.</text>
</comment>
<organism evidence="14 15">
    <name type="scientific">Paenibacillus gansuensis</name>
    <dbReference type="NCBI Taxonomy" id="306542"/>
    <lineage>
        <taxon>Bacteria</taxon>
        <taxon>Bacillati</taxon>
        <taxon>Bacillota</taxon>
        <taxon>Bacilli</taxon>
        <taxon>Bacillales</taxon>
        <taxon>Paenibacillaceae</taxon>
        <taxon>Paenibacillus</taxon>
    </lineage>
</organism>
<comment type="caution">
    <text evidence="14">The sequence shown here is derived from an EMBL/GenBank/DDBJ whole genome shotgun (WGS) entry which is preliminary data.</text>
</comment>
<reference evidence="15" key="1">
    <citation type="journal article" date="2019" name="Int. J. Syst. Evol. Microbiol.">
        <title>The Global Catalogue of Microorganisms (GCM) 10K type strain sequencing project: providing services to taxonomists for standard genome sequencing and annotation.</title>
        <authorList>
            <consortium name="The Broad Institute Genomics Platform"/>
            <consortium name="The Broad Institute Genome Sequencing Center for Infectious Disease"/>
            <person name="Wu L."/>
            <person name="Ma J."/>
        </authorList>
    </citation>
    <scope>NUCLEOTIDE SEQUENCE [LARGE SCALE GENOMIC DNA]</scope>
    <source>
        <strain evidence="15">KCTC 3950</strain>
    </source>
</reference>
<dbReference type="InterPro" id="IPR029047">
    <property type="entry name" value="HSP70_peptide-bd_sf"/>
</dbReference>
<evidence type="ECO:0000256" key="5">
    <source>
        <dbReference type="ARBA" id="ARBA00022553"/>
    </source>
</evidence>